<gene>
    <name evidence="1" type="ORF">PACILC2_24280</name>
</gene>
<comment type="caution">
    <text evidence="1">The sequence shown here is derived from an EMBL/GenBank/DDBJ whole genome shotgun (WGS) entry which is preliminary data.</text>
</comment>
<dbReference type="EMBL" id="BOVJ01000073">
    <property type="protein sequence ID" value="GIQ63860.1"/>
    <property type="molecule type" value="Genomic_DNA"/>
</dbReference>
<proteinExistence type="predicted"/>
<name>A0ABQ4N6Q3_9BACL</name>
<accession>A0ABQ4N6Q3</accession>
<organism evidence="1 2">
    <name type="scientific">Paenibacillus cisolokensis</name>
    <dbReference type="NCBI Taxonomy" id="1658519"/>
    <lineage>
        <taxon>Bacteria</taxon>
        <taxon>Bacillati</taxon>
        <taxon>Bacillota</taxon>
        <taxon>Bacilli</taxon>
        <taxon>Bacillales</taxon>
        <taxon>Paenibacillaceae</taxon>
        <taxon>Paenibacillus</taxon>
    </lineage>
</organism>
<keyword evidence="2" id="KW-1185">Reference proteome</keyword>
<dbReference type="Proteomes" id="UP000680304">
    <property type="component" value="Unassembled WGS sequence"/>
</dbReference>
<protein>
    <submittedName>
        <fullName evidence="1">Uncharacterized protein</fullName>
    </submittedName>
</protein>
<evidence type="ECO:0000313" key="2">
    <source>
        <dbReference type="Proteomes" id="UP000680304"/>
    </source>
</evidence>
<evidence type="ECO:0000313" key="1">
    <source>
        <dbReference type="EMBL" id="GIQ63860.1"/>
    </source>
</evidence>
<reference evidence="1 2" key="1">
    <citation type="submission" date="2021-04" db="EMBL/GenBank/DDBJ databases">
        <title>Draft genome sequence of Paenibacillus cisolokensis, LC2-13A.</title>
        <authorList>
            <person name="Uke A."/>
            <person name="Chhe C."/>
            <person name="Baramee S."/>
            <person name="Kosugi A."/>
        </authorList>
    </citation>
    <scope>NUCLEOTIDE SEQUENCE [LARGE SCALE GENOMIC DNA]</scope>
    <source>
        <strain evidence="1 2">LC2-13A</strain>
    </source>
</reference>
<sequence>MDQKWLNLVPCFFKEVYILRDPGYHMASWNLSQRKLVRKGANQYYVNGRPLAFFQSRGQR</sequence>